<reference evidence="1" key="1">
    <citation type="submission" date="2020-07" db="EMBL/GenBank/DDBJ databases">
        <title>Multicomponent nature underlies the extraordinary mechanical properties of spider dragline silk.</title>
        <authorList>
            <person name="Kono N."/>
            <person name="Nakamura H."/>
            <person name="Mori M."/>
            <person name="Yoshida Y."/>
            <person name="Ohtoshi R."/>
            <person name="Malay A.D."/>
            <person name="Moran D.A.P."/>
            <person name="Tomita M."/>
            <person name="Numata K."/>
            <person name="Arakawa K."/>
        </authorList>
    </citation>
    <scope>NUCLEOTIDE SEQUENCE</scope>
</reference>
<dbReference type="EMBL" id="BMAO01026631">
    <property type="protein sequence ID" value="GFR11146.1"/>
    <property type="molecule type" value="Genomic_DNA"/>
</dbReference>
<dbReference type="AlphaFoldDB" id="A0A8X6GTQ0"/>
<sequence>MRTYWLLGKEVYDPLFPPKPSPPSSYYSRGLTNKRPFSDFPSENSVEFASSFTNSSNTNDSCLSLFHECKKNAKNEAIRANGYRSAPVINFNELYPPSNFII</sequence>
<accession>A0A8X6GTQ0</accession>
<name>A0A8X6GTQ0_TRICU</name>
<dbReference type="Proteomes" id="UP000887116">
    <property type="component" value="Unassembled WGS sequence"/>
</dbReference>
<keyword evidence="2" id="KW-1185">Reference proteome</keyword>
<evidence type="ECO:0000313" key="1">
    <source>
        <dbReference type="EMBL" id="GFR11146.1"/>
    </source>
</evidence>
<organism evidence="1 2">
    <name type="scientific">Trichonephila clavata</name>
    <name type="common">Joro spider</name>
    <name type="synonym">Nephila clavata</name>
    <dbReference type="NCBI Taxonomy" id="2740835"/>
    <lineage>
        <taxon>Eukaryota</taxon>
        <taxon>Metazoa</taxon>
        <taxon>Ecdysozoa</taxon>
        <taxon>Arthropoda</taxon>
        <taxon>Chelicerata</taxon>
        <taxon>Arachnida</taxon>
        <taxon>Araneae</taxon>
        <taxon>Araneomorphae</taxon>
        <taxon>Entelegynae</taxon>
        <taxon>Araneoidea</taxon>
        <taxon>Nephilidae</taxon>
        <taxon>Trichonephila</taxon>
    </lineage>
</organism>
<dbReference type="OrthoDB" id="6419048at2759"/>
<gene>
    <name evidence="1" type="ORF">TNCT_351691</name>
</gene>
<comment type="caution">
    <text evidence="1">The sequence shown here is derived from an EMBL/GenBank/DDBJ whole genome shotgun (WGS) entry which is preliminary data.</text>
</comment>
<protein>
    <submittedName>
        <fullName evidence="1">Uncharacterized protein</fullName>
    </submittedName>
</protein>
<evidence type="ECO:0000313" key="2">
    <source>
        <dbReference type="Proteomes" id="UP000887116"/>
    </source>
</evidence>
<proteinExistence type="predicted"/>